<comment type="caution">
    <text evidence="6">Lacks conserved residue(s) required for the propagation of feature annotation.</text>
</comment>
<feature type="domain" description="EGF-like" evidence="7">
    <location>
        <begin position="535"/>
        <end position="572"/>
    </location>
</feature>
<feature type="disulfide bond" evidence="6">
    <location>
        <begin position="523"/>
        <end position="532"/>
    </location>
</feature>
<keyword evidence="1 6" id="KW-0245">EGF-like domain</keyword>
<feature type="domain" description="EGF-like" evidence="7">
    <location>
        <begin position="108"/>
        <end position="145"/>
    </location>
</feature>
<dbReference type="Pfam" id="PF00024">
    <property type="entry name" value="PAN_1"/>
    <property type="match status" value="2"/>
</dbReference>
<keyword evidence="3" id="KW-0677">Repeat</keyword>
<sequence length="596" mass="64586">VKYSSFYQETLANSPVHCSAGCRLSDGCLLVWYNRQTHQCRLSDVQQYDMAGNPLGELQSSPDWTTYINGKDDCTPSSCLNGGTCTDAIGSFKCACPTGYMGHRCDVDIDHCASNPCLNGGVCVDGLLSYSCLCPSSYNVGPRCQCPSTWELVQSTCYRIYTNTNNGFVAYRDYSYAAQFCTNFGSGAHLGSVKNESDLNNLVAYTGSSSTFPVYLSGRYSSSNGVDFSILSGTMFKILLIHLINVVHAAKNEELFWNVRGVQYNSYYSETDAKSPVHCSAGCRLSDGCLLVSYNRQTHQCRLSDTPQYDLTGNQLAELQSSPDWTTYVNVKDDCTSSTCLNGGTCMDAIGSFICTCPTGYMGYRCDVDIDHCASNPCLNGGVCVDGLMSFTCQCPSSYNVGPRCQCPATWELVQLTCFRVYSYYSKGLVAYSDYLSAAQHCTSFGSAAHLGSVKNESDLNNLKAFTQSSSTFPVFLSARYSSSNGISLDWNTYVNINDDCTPSSCLNGGTCTDAIGSFNCACNTSYKGPRCDEDIDECDSNPCLNGGICTNAFISFICACPAGYIGLRHCLKGGKCTNVIGSFTCAFLNSYHGPR</sequence>
<feature type="disulfide bond" evidence="6">
    <location>
        <begin position="96"/>
        <end position="105"/>
    </location>
</feature>
<evidence type="ECO:0000259" key="7">
    <source>
        <dbReference type="PROSITE" id="PS50026"/>
    </source>
</evidence>
<feature type="domain" description="EGF-like" evidence="7">
    <location>
        <begin position="331"/>
        <end position="367"/>
    </location>
</feature>
<dbReference type="InterPro" id="IPR003609">
    <property type="entry name" value="Pan_app"/>
</dbReference>
<feature type="domain" description="EGF-like" evidence="7">
    <location>
        <begin position="497"/>
        <end position="533"/>
    </location>
</feature>
<protein>
    <submittedName>
        <fullName evidence="8">NOTC1-like protein</fullName>
    </submittedName>
</protein>
<dbReference type="Gene3D" id="2.10.25.10">
    <property type="entry name" value="Laminin"/>
    <property type="match status" value="6"/>
</dbReference>
<dbReference type="SUPFAM" id="SSF57196">
    <property type="entry name" value="EGF/Laminin"/>
    <property type="match status" value="6"/>
</dbReference>
<dbReference type="Pfam" id="PF12661">
    <property type="entry name" value="hEGF"/>
    <property type="match status" value="3"/>
</dbReference>
<evidence type="ECO:0000256" key="1">
    <source>
        <dbReference type="ARBA" id="ARBA00022536"/>
    </source>
</evidence>
<dbReference type="Gene3D" id="3.10.100.10">
    <property type="entry name" value="Mannose-Binding Protein A, subunit A"/>
    <property type="match status" value="1"/>
</dbReference>
<keyword evidence="5" id="KW-0325">Glycoprotein</keyword>
<keyword evidence="9" id="KW-1185">Reference proteome</keyword>
<dbReference type="PRINTS" id="PR01983">
    <property type="entry name" value="NOTCH"/>
</dbReference>
<feature type="domain" description="EGF-like" evidence="7">
    <location>
        <begin position="369"/>
        <end position="406"/>
    </location>
</feature>
<dbReference type="InterPro" id="IPR013032">
    <property type="entry name" value="EGF-like_CS"/>
</dbReference>
<dbReference type="PROSITE" id="PS00022">
    <property type="entry name" value="EGF_1"/>
    <property type="match status" value="3"/>
</dbReference>
<keyword evidence="2" id="KW-0732">Signal</keyword>
<dbReference type="PANTHER" id="PTHR45836:SF23">
    <property type="entry name" value="NEUROGENIC LOCUS NOTCH HOMOLOG PROTEIN 1"/>
    <property type="match status" value="1"/>
</dbReference>
<dbReference type="PANTHER" id="PTHR45836">
    <property type="entry name" value="SLIT HOMOLOG"/>
    <property type="match status" value="1"/>
</dbReference>
<feature type="disulfide bond" evidence="6">
    <location>
        <begin position="357"/>
        <end position="366"/>
    </location>
</feature>
<reference evidence="8" key="1">
    <citation type="submission" date="2022-11" db="EMBL/GenBank/DDBJ databases">
        <title>Centuries of genome instability and evolution in soft-shell clam transmissible cancer (bioRxiv).</title>
        <authorList>
            <person name="Hart S.F.M."/>
            <person name="Yonemitsu M.A."/>
            <person name="Giersch R.M."/>
            <person name="Beal B.F."/>
            <person name="Arriagada G."/>
            <person name="Davis B.W."/>
            <person name="Ostrander E.A."/>
            <person name="Goff S.P."/>
            <person name="Metzger M.J."/>
        </authorList>
    </citation>
    <scope>NUCLEOTIDE SEQUENCE</scope>
    <source>
        <strain evidence="8">MELC-2E11</strain>
        <tissue evidence="8">Siphon/mantle</tissue>
    </source>
</reference>
<dbReference type="InterPro" id="IPR016186">
    <property type="entry name" value="C-type_lectin-like/link_sf"/>
</dbReference>
<dbReference type="Pfam" id="PF00008">
    <property type="entry name" value="EGF"/>
    <property type="match status" value="3"/>
</dbReference>
<dbReference type="SMART" id="SM00179">
    <property type="entry name" value="EGF_CA"/>
    <property type="match status" value="6"/>
</dbReference>
<gene>
    <name evidence="8" type="ORF">MAR_024573</name>
</gene>
<evidence type="ECO:0000256" key="2">
    <source>
        <dbReference type="ARBA" id="ARBA00022729"/>
    </source>
</evidence>
<feature type="non-terminal residue" evidence="8">
    <location>
        <position position="596"/>
    </location>
</feature>
<dbReference type="InterPro" id="IPR000742">
    <property type="entry name" value="EGF"/>
</dbReference>
<dbReference type="InterPro" id="IPR001881">
    <property type="entry name" value="EGF-like_Ca-bd_dom"/>
</dbReference>
<accession>A0ABY7DU67</accession>
<dbReference type="SMART" id="SM00181">
    <property type="entry name" value="EGF"/>
    <property type="match status" value="6"/>
</dbReference>
<dbReference type="InterPro" id="IPR051355">
    <property type="entry name" value="Notch/Slit_guidance"/>
</dbReference>
<keyword evidence="4 6" id="KW-1015">Disulfide bond</keyword>
<evidence type="ECO:0000256" key="6">
    <source>
        <dbReference type="PROSITE-ProRule" id="PRU00076"/>
    </source>
</evidence>
<dbReference type="Proteomes" id="UP001164746">
    <property type="component" value="Chromosome 3"/>
</dbReference>
<dbReference type="EMBL" id="CP111014">
    <property type="protein sequence ID" value="WAR00201.1"/>
    <property type="molecule type" value="Genomic_DNA"/>
</dbReference>
<evidence type="ECO:0000313" key="8">
    <source>
        <dbReference type="EMBL" id="WAR00201.1"/>
    </source>
</evidence>
<organism evidence="8 9">
    <name type="scientific">Mya arenaria</name>
    <name type="common">Soft-shell clam</name>
    <dbReference type="NCBI Taxonomy" id="6604"/>
    <lineage>
        <taxon>Eukaryota</taxon>
        <taxon>Metazoa</taxon>
        <taxon>Spiralia</taxon>
        <taxon>Lophotrochozoa</taxon>
        <taxon>Mollusca</taxon>
        <taxon>Bivalvia</taxon>
        <taxon>Autobranchia</taxon>
        <taxon>Heteroconchia</taxon>
        <taxon>Euheterodonta</taxon>
        <taxon>Imparidentia</taxon>
        <taxon>Neoheterodontei</taxon>
        <taxon>Myida</taxon>
        <taxon>Myoidea</taxon>
        <taxon>Myidae</taxon>
        <taxon>Mya</taxon>
    </lineage>
</organism>
<feature type="non-terminal residue" evidence="8">
    <location>
        <position position="1"/>
    </location>
</feature>
<dbReference type="PRINTS" id="PR00010">
    <property type="entry name" value="EGFBLOOD"/>
</dbReference>
<dbReference type="InterPro" id="IPR016187">
    <property type="entry name" value="CTDL_fold"/>
</dbReference>
<proteinExistence type="predicted"/>
<name>A0ABY7DU67_MYAAR</name>
<evidence type="ECO:0000256" key="3">
    <source>
        <dbReference type="ARBA" id="ARBA00022737"/>
    </source>
</evidence>
<evidence type="ECO:0000256" key="5">
    <source>
        <dbReference type="ARBA" id="ARBA00023180"/>
    </source>
</evidence>
<dbReference type="PROSITE" id="PS00010">
    <property type="entry name" value="ASX_HYDROXYL"/>
    <property type="match status" value="6"/>
</dbReference>
<dbReference type="CDD" id="cd00054">
    <property type="entry name" value="EGF_CA"/>
    <property type="match status" value="6"/>
</dbReference>
<dbReference type="SUPFAM" id="SSF56436">
    <property type="entry name" value="C-type lectin-like"/>
    <property type="match status" value="1"/>
</dbReference>
<evidence type="ECO:0000256" key="4">
    <source>
        <dbReference type="ARBA" id="ARBA00023157"/>
    </source>
</evidence>
<feature type="domain" description="EGF-like" evidence="7">
    <location>
        <begin position="70"/>
        <end position="106"/>
    </location>
</feature>
<dbReference type="PROSITE" id="PS50026">
    <property type="entry name" value="EGF_3"/>
    <property type="match status" value="6"/>
</dbReference>
<dbReference type="InterPro" id="IPR018097">
    <property type="entry name" value="EGF_Ca-bd_CS"/>
</dbReference>
<dbReference type="InterPro" id="IPR000152">
    <property type="entry name" value="EGF-type_Asp/Asn_hydroxyl_site"/>
</dbReference>
<evidence type="ECO:0000313" key="9">
    <source>
        <dbReference type="Proteomes" id="UP001164746"/>
    </source>
</evidence>
<dbReference type="PROSITE" id="PS01186">
    <property type="entry name" value="EGF_2"/>
    <property type="match status" value="3"/>
</dbReference>
<dbReference type="PROSITE" id="PS01187">
    <property type="entry name" value="EGF_CA"/>
    <property type="match status" value="1"/>
</dbReference>